<keyword evidence="2" id="KW-1185">Reference proteome</keyword>
<dbReference type="GO" id="GO:0016779">
    <property type="term" value="F:nucleotidyltransferase activity"/>
    <property type="evidence" value="ECO:0007669"/>
    <property type="project" value="UniProtKB-KW"/>
</dbReference>
<evidence type="ECO:0000313" key="1">
    <source>
        <dbReference type="EMBL" id="AYD40707.1"/>
    </source>
</evidence>
<keyword evidence="1" id="KW-0808">Transferase</keyword>
<dbReference type="Proteomes" id="UP000266301">
    <property type="component" value="Chromosome"/>
</dbReference>
<dbReference type="InterPro" id="IPR029044">
    <property type="entry name" value="Nucleotide-diphossugar_trans"/>
</dbReference>
<gene>
    <name evidence="1" type="ORF">D4Z93_09250</name>
</gene>
<dbReference type="Gene3D" id="3.90.550.10">
    <property type="entry name" value="Spore Coat Polysaccharide Biosynthesis Protein SpsA, Chain A"/>
    <property type="match status" value="1"/>
</dbReference>
<protein>
    <submittedName>
        <fullName evidence="1">Acylneuraminate cytidylyltransferase</fullName>
    </submittedName>
</protein>
<proteinExistence type="predicted"/>
<name>A0A386H4P0_9CLOT</name>
<dbReference type="SUPFAM" id="SSF53448">
    <property type="entry name" value="Nucleotide-diphospho-sugar transferases"/>
    <property type="match status" value="1"/>
</dbReference>
<dbReference type="KEGG" id="cfer:D4Z93_09250"/>
<dbReference type="PANTHER" id="PTHR42866:SF1">
    <property type="entry name" value="SPORE COAT POLYSACCHARIDE BIOSYNTHESIS PROTEIN SPSF"/>
    <property type="match status" value="1"/>
</dbReference>
<dbReference type="AlphaFoldDB" id="A0A386H4P0"/>
<reference evidence="1 2" key="1">
    <citation type="journal article" date="2019" name="Int. J. Syst. Evol. Microbiol.">
        <title>Clostridium fermenticellae sp. nov., isolated from the mud in a fermentation cellar for the production of the Chinese liquor, baijiu.</title>
        <authorList>
            <person name="Xu P.X."/>
            <person name="Chai L.J."/>
            <person name="Qiu T."/>
            <person name="Zhang X.J."/>
            <person name="Lu Z.M."/>
            <person name="Xiao C."/>
            <person name="Wang S.T."/>
            <person name="Shen C.H."/>
            <person name="Shi J.S."/>
            <person name="Xu Z.H."/>
        </authorList>
    </citation>
    <scope>NUCLEOTIDE SEQUENCE [LARGE SCALE GENOMIC DNA]</scope>
    <source>
        <strain evidence="1 2">JN500901</strain>
    </source>
</reference>
<dbReference type="GO" id="GO:0005829">
    <property type="term" value="C:cytosol"/>
    <property type="evidence" value="ECO:0007669"/>
    <property type="project" value="TreeGrafter"/>
</dbReference>
<dbReference type="Pfam" id="PF02348">
    <property type="entry name" value="CTP_transf_3"/>
    <property type="match status" value="1"/>
</dbReference>
<keyword evidence="1" id="KW-0548">Nucleotidyltransferase</keyword>
<dbReference type="CDD" id="cd02518">
    <property type="entry name" value="GT2_SpsF"/>
    <property type="match status" value="1"/>
</dbReference>
<evidence type="ECO:0000313" key="2">
    <source>
        <dbReference type="Proteomes" id="UP000266301"/>
    </source>
</evidence>
<dbReference type="OrthoDB" id="9815559at2"/>
<sequence length="249" mass="29227">MAIDNFNVVCIMQARTGSTRLPEKVLKKVCGKIVLEHDVDRLKRVENIDKIVIATTKLEKDNAIVEEAKKLNITYFRGSEENVLSRYYYAAKENNADVVVRVTSDCPLIDSEITEKIIQYYLDNNAKYDYVSNTIDRTYPRGLDTEVFSFKALEKAFNEAENLRDKEHVTPYIWGNSRIFRLAQYKNDIDYSSFRWTLDTIEDFQLISSIYDKLYFKKGNQFDMNDILNLYKKYPKLLKINEDISQKEV</sequence>
<organism evidence="1 2">
    <name type="scientific">Clostridium fermenticellae</name>
    <dbReference type="NCBI Taxonomy" id="2068654"/>
    <lineage>
        <taxon>Bacteria</taxon>
        <taxon>Bacillati</taxon>
        <taxon>Bacillota</taxon>
        <taxon>Clostridia</taxon>
        <taxon>Eubacteriales</taxon>
        <taxon>Clostridiaceae</taxon>
        <taxon>Clostridium</taxon>
    </lineage>
</organism>
<dbReference type="RefSeq" id="WP_119972886.1">
    <property type="nucleotide sequence ID" value="NZ_CP032416.1"/>
</dbReference>
<accession>A0A386H4P0</accession>
<dbReference type="EMBL" id="CP032416">
    <property type="protein sequence ID" value="AYD40707.1"/>
    <property type="molecule type" value="Genomic_DNA"/>
</dbReference>
<dbReference type="PANTHER" id="PTHR42866">
    <property type="entry name" value="3-DEOXY-MANNO-OCTULOSONATE CYTIDYLYLTRANSFERASE"/>
    <property type="match status" value="1"/>
</dbReference>
<dbReference type="InterPro" id="IPR003329">
    <property type="entry name" value="Cytidylyl_trans"/>
</dbReference>